<dbReference type="Gene3D" id="3.40.50.150">
    <property type="entry name" value="Vaccinia Virus protein VP39"/>
    <property type="match status" value="1"/>
</dbReference>
<comment type="similarity">
    <text evidence="1 6">Belongs to the methyltransferase superfamily. PrmA family.</text>
</comment>
<dbReference type="InterPro" id="IPR004498">
    <property type="entry name" value="Ribosomal_PrmA_MeTrfase"/>
</dbReference>
<dbReference type="InterPro" id="IPR029063">
    <property type="entry name" value="SAM-dependent_MTases_sf"/>
</dbReference>
<evidence type="ECO:0000256" key="6">
    <source>
        <dbReference type="HAMAP-Rule" id="MF_00735"/>
    </source>
</evidence>
<dbReference type="Pfam" id="PF06325">
    <property type="entry name" value="PrmA"/>
    <property type="match status" value="1"/>
</dbReference>
<protein>
    <recommendedName>
        <fullName evidence="6">Ribosomal protein L11 methyltransferase</fullName>
        <shortName evidence="6">L11 Mtase</shortName>
        <ecNumber evidence="6">2.1.1.-</ecNumber>
    </recommendedName>
</protein>
<dbReference type="EMBL" id="JBGUAW010000003">
    <property type="protein sequence ID" value="MFA9460111.1"/>
    <property type="molecule type" value="Genomic_DNA"/>
</dbReference>
<dbReference type="EC" id="2.1.1.-" evidence="6"/>
<reference evidence="7 8" key="1">
    <citation type="submission" date="2024-08" db="EMBL/GenBank/DDBJ databases">
        <title>Whole-genome sequencing of halo(alkali)philic microorganisms from hypersaline lakes.</title>
        <authorList>
            <person name="Sorokin D.Y."/>
            <person name="Merkel A.Y."/>
            <person name="Messina E."/>
            <person name="Yakimov M."/>
        </authorList>
    </citation>
    <scope>NUCLEOTIDE SEQUENCE [LARGE SCALE GENOMIC DNA]</scope>
    <source>
        <strain evidence="7 8">Cl-TMA</strain>
    </source>
</reference>
<dbReference type="Proteomes" id="UP001575181">
    <property type="component" value="Unassembled WGS sequence"/>
</dbReference>
<dbReference type="SUPFAM" id="SSF53335">
    <property type="entry name" value="S-adenosyl-L-methionine-dependent methyltransferases"/>
    <property type="match status" value="1"/>
</dbReference>
<gene>
    <name evidence="6 7" type="primary">prmA</name>
    <name evidence="7" type="ORF">ACERLL_04665</name>
</gene>
<feature type="binding site" evidence="6">
    <location>
        <position position="183"/>
    </location>
    <ligand>
        <name>S-adenosyl-L-methionine</name>
        <dbReference type="ChEBI" id="CHEBI:59789"/>
    </ligand>
</feature>
<comment type="caution">
    <text evidence="7">The sequence shown here is derived from an EMBL/GenBank/DDBJ whole genome shotgun (WGS) entry which is preliminary data.</text>
</comment>
<dbReference type="NCBIfam" id="TIGR00406">
    <property type="entry name" value="prmA"/>
    <property type="match status" value="1"/>
</dbReference>
<feature type="binding site" evidence="6">
    <location>
        <position position="161"/>
    </location>
    <ligand>
        <name>S-adenosyl-L-methionine</name>
        <dbReference type="ChEBI" id="CHEBI:59789"/>
    </ligand>
</feature>
<evidence type="ECO:0000256" key="4">
    <source>
        <dbReference type="ARBA" id="ARBA00022679"/>
    </source>
</evidence>
<dbReference type="InterPro" id="IPR050078">
    <property type="entry name" value="Ribosomal_L11_MeTrfase_PrmA"/>
</dbReference>
<keyword evidence="7" id="KW-0689">Ribosomal protein</keyword>
<keyword evidence="3 6" id="KW-0489">Methyltransferase</keyword>
<keyword evidence="8" id="KW-1185">Reference proteome</keyword>
<dbReference type="RefSeq" id="WP_373654899.1">
    <property type="nucleotide sequence ID" value="NZ_JBGUAW010000003.1"/>
</dbReference>
<sequence>MEWVEVRLTVPGGLLDAVEEALSGAGAGAVTVAEGDDQPNFDPGKVWEINLVSAWFAAEALPADLEDRVEAAVGQRLALERIPVEGQDWAHAWKDRFGAFPVGERLWVRPSWVEETAPEGRVELILDPGMAFGTGQHETTRLCLEWLDARVGPGAMVLDYGCGSGILAIAAAKLGAAQVLAVDNDPLAVEATGNNAALNGAADRIAAAPVSPGLDGAGPFPRVVANILSRTLVELADELVAVTASGGELSLSGILAPQAAEVRAAFPAIRWTREARQGDWVRLDGIREA</sequence>
<evidence type="ECO:0000256" key="3">
    <source>
        <dbReference type="ARBA" id="ARBA00022603"/>
    </source>
</evidence>
<feature type="binding site" evidence="6">
    <location>
        <position position="140"/>
    </location>
    <ligand>
        <name>S-adenosyl-L-methionine</name>
        <dbReference type="ChEBI" id="CHEBI:59789"/>
    </ligand>
</feature>
<keyword evidence="5 6" id="KW-0949">S-adenosyl-L-methionine</keyword>
<keyword evidence="7" id="KW-0687">Ribonucleoprotein</keyword>
<comment type="catalytic activity">
    <reaction evidence="6">
        <text>L-lysyl-[protein] + 3 S-adenosyl-L-methionine = N(6),N(6),N(6)-trimethyl-L-lysyl-[protein] + 3 S-adenosyl-L-homocysteine + 3 H(+)</text>
        <dbReference type="Rhea" id="RHEA:54192"/>
        <dbReference type="Rhea" id="RHEA-COMP:9752"/>
        <dbReference type="Rhea" id="RHEA-COMP:13826"/>
        <dbReference type="ChEBI" id="CHEBI:15378"/>
        <dbReference type="ChEBI" id="CHEBI:29969"/>
        <dbReference type="ChEBI" id="CHEBI:57856"/>
        <dbReference type="ChEBI" id="CHEBI:59789"/>
        <dbReference type="ChEBI" id="CHEBI:61961"/>
    </reaction>
</comment>
<evidence type="ECO:0000313" key="7">
    <source>
        <dbReference type="EMBL" id="MFA9460111.1"/>
    </source>
</evidence>
<evidence type="ECO:0000313" key="8">
    <source>
        <dbReference type="Proteomes" id="UP001575181"/>
    </source>
</evidence>
<comment type="function">
    <text evidence="6">Methylates ribosomal protein L11.</text>
</comment>
<keyword evidence="2 6" id="KW-0963">Cytoplasm</keyword>
<proteinExistence type="inferred from homology"/>
<accession>A0ABV4TS08</accession>
<name>A0ABV4TS08_9GAMM</name>
<feature type="binding site" evidence="6">
    <location>
        <position position="226"/>
    </location>
    <ligand>
        <name>S-adenosyl-L-methionine</name>
        <dbReference type="ChEBI" id="CHEBI:59789"/>
    </ligand>
</feature>
<dbReference type="HAMAP" id="MF_00735">
    <property type="entry name" value="Methyltr_PrmA"/>
    <property type="match status" value="1"/>
</dbReference>
<comment type="subcellular location">
    <subcellularLocation>
        <location evidence="6">Cytoplasm</location>
    </subcellularLocation>
</comment>
<evidence type="ECO:0000256" key="5">
    <source>
        <dbReference type="ARBA" id="ARBA00022691"/>
    </source>
</evidence>
<dbReference type="GO" id="GO:0008168">
    <property type="term" value="F:methyltransferase activity"/>
    <property type="evidence" value="ECO:0007669"/>
    <property type="project" value="UniProtKB-KW"/>
</dbReference>
<dbReference type="PANTHER" id="PTHR43648">
    <property type="entry name" value="ELECTRON TRANSFER FLAVOPROTEIN BETA SUBUNIT LYSINE METHYLTRANSFERASE"/>
    <property type="match status" value="1"/>
</dbReference>
<evidence type="ECO:0000256" key="2">
    <source>
        <dbReference type="ARBA" id="ARBA00022490"/>
    </source>
</evidence>
<dbReference type="GO" id="GO:0032259">
    <property type="term" value="P:methylation"/>
    <property type="evidence" value="ECO:0007669"/>
    <property type="project" value="UniProtKB-KW"/>
</dbReference>
<dbReference type="GO" id="GO:0005840">
    <property type="term" value="C:ribosome"/>
    <property type="evidence" value="ECO:0007669"/>
    <property type="project" value="UniProtKB-KW"/>
</dbReference>
<keyword evidence="4 6" id="KW-0808">Transferase</keyword>
<dbReference type="PANTHER" id="PTHR43648:SF1">
    <property type="entry name" value="ELECTRON TRANSFER FLAVOPROTEIN BETA SUBUNIT LYSINE METHYLTRANSFERASE"/>
    <property type="match status" value="1"/>
</dbReference>
<evidence type="ECO:0000256" key="1">
    <source>
        <dbReference type="ARBA" id="ARBA00009741"/>
    </source>
</evidence>
<organism evidence="7 8">
    <name type="scientific">Thiohalorhabdus methylotrophus</name>
    <dbReference type="NCBI Taxonomy" id="3242694"/>
    <lineage>
        <taxon>Bacteria</taxon>
        <taxon>Pseudomonadati</taxon>
        <taxon>Pseudomonadota</taxon>
        <taxon>Gammaproteobacteria</taxon>
        <taxon>Thiohalorhabdales</taxon>
        <taxon>Thiohalorhabdaceae</taxon>
        <taxon>Thiohalorhabdus</taxon>
    </lineage>
</organism>